<evidence type="ECO:0000313" key="1">
    <source>
        <dbReference type="EMBL" id="GIF75682.1"/>
    </source>
</evidence>
<evidence type="ECO:0000313" key="2">
    <source>
        <dbReference type="Proteomes" id="UP000604117"/>
    </source>
</evidence>
<gene>
    <name evidence="1" type="ORF">Asi02nite_52000</name>
</gene>
<dbReference type="RefSeq" id="WP_203716527.1">
    <property type="nucleotide sequence ID" value="NZ_BONE01000046.1"/>
</dbReference>
<accession>A0ABQ4CXX0</accession>
<comment type="caution">
    <text evidence="1">The sequence shown here is derived from an EMBL/GenBank/DDBJ whole genome shotgun (WGS) entry which is preliminary data.</text>
</comment>
<proteinExistence type="predicted"/>
<dbReference type="EMBL" id="BONE01000046">
    <property type="protein sequence ID" value="GIF75682.1"/>
    <property type="molecule type" value="Genomic_DNA"/>
</dbReference>
<organism evidence="1 2">
    <name type="scientific">Asanoa siamensis</name>
    <dbReference type="NCBI Taxonomy" id="926357"/>
    <lineage>
        <taxon>Bacteria</taxon>
        <taxon>Bacillati</taxon>
        <taxon>Actinomycetota</taxon>
        <taxon>Actinomycetes</taxon>
        <taxon>Micromonosporales</taxon>
        <taxon>Micromonosporaceae</taxon>
        <taxon>Asanoa</taxon>
    </lineage>
</organism>
<keyword evidence="2" id="KW-1185">Reference proteome</keyword>
<protein>
    <submittedName>
        <fullName evidence="1">Uncharacterized protein</fullName>
    </submittedName>
</protein>
<dbReference type="Proteomes" id="UP000604117">
    <property type="component" value="Unassembled WGS sequence"/>
</dbReference>
<reference evidence="1 2" key="1">
    <citation type="submission" date="2021-01" db="EMBL/GenBank/DDBJ databases">
        <title>Whole genome shotgun sequence of Asanoa siamensis NBRC 107932.</title>
        <authorList>
            <person name="Komaki H."/>
            <person name="Tamura T."/>
        </authorList>
    </citation>
    <scope>NUCLEOTIDE SEQUENCE [LARGE SCALE GENOMIC DNA]</scope>
    <source>
        <strain evidence="1 2">NBRC 107932</strain>
    </source>
</reference>
<sequence>MDALANQLAGGSTGHAAHVIDRLVTDGVLVDPRLVRQHVDPRDPTHALNGPRLMAATRAEIVVIRPGDNRYERVMSTLRADRPLLRRMWREAESRLDEHRRKTWVVAVGAGDRALAWCAYEPFARGCVKAVNSFERPEVWGQGLYERVYNVRHQLIRYRRALTFIFDQPLPLHLRDGWVPVADGWSSEPDAPSHHWNELRRPADQSHRGVGDAALVLA</sequence>
<name>A0ABQ4CXX0_9ACTN</name>